<keyword evidence="1" id="KW-0175">Coiled coil</keyword>
<protein>
    <submittedName>
        <fullName evidence="3">Uncharacterized protein</fullName>
    </submittedName>
</protein>
<evidence type="ECO:0000256" key="2">
    <source>
        <dbReference type="SAM" id="Phobius"/>
    </source>
</evidence>
<dbReference type="AlphaFoldDB" id="A0A6C0JA13"/>
<proteinExistence type="predicted"/>
<name>A0A6C0JA13_9ZZZZ</name>
<keyword evidence="2" id="KW-0812">Transmembrane</keyword>
<dbReference type="EMBL" id="MN740359">
    <property type="protein sequence ID" value="QHU02469.1"/>
    <property type="molecule type" value="Genomic_DNA"/>
</dbReference>
<evidence type="ECO:0000313" key="3">
    <source>
        <dbReference type="EMBL" id="QHU02469.1"/>
    </source>
</evidence>
<feature type="transmembrane region" description="Helical" evidence="2">
    <location>
        <begin position="6"/>
        <end position="27"/>
    </location>
</feature>
<sequence>MNKEKMVLYLGYFSLILIGIYFIFGFLKISGEGLASLGYENNYIIEGMTDKAKEKLSKTFGKNIDKRIKNQQKKLDDLDIDIDDYKEKLEELQGIEKELFKKTFYSLIVSSKGIGANEIVGSLQLAATSAPLGALTFLSEEATSII</sequence>
<accession>A0A6C0JA13</accession>
<reference evidence="3" key="1">
    <citation type="journal article" date="2020" name="Nature">
        <title>Giant virus diversity and host interactions through global metagenomics.</title>
        <authorList>
            <person name="Schulz F."/>
            <person name="Roux S."/>
            <person name="Paez-Espino D."/>
            <person name="Jungbluth S."/>
            <person name="Walsh D.A."/>
            <person name="Denef V.J."/>
            <person name="McMahon K.D."/>
            <person name="Konstantinidis K.T."/>
            <person name="Eloe-Fadrosh E.A."/>
            <person name="Kyrpides N.C."/>
            <person name="Woyke T."/>
        </authorList>
    </citation>
    <scope>NUCLEOTIDE SEQUENCE</scope>
    <source>
        <strain evidence="3">GVMAG-M-3300025880-75</strain>
    </source>
</reference>
<feature type="coiled-coil region" evidence="1">
    <location>
        <begin position="68"/>
        <end position="102"/>
    </location>
</feature>
<evidence type="ECO:0000256" key="1">
    <source>
        <dbReference type="SAM" id="Coils"/>
    </source>
</evidence>
<keyword evidence="2" id="KW-1133">Transmembrane helix</keyword>
<organism evidence="3">
    <name type="scientific">viral metagenome</name>
    <dbReference type="NCBI Taxonomy" id="1070528"/>
    <lineage>
        <taxon>unclassified sequences</taxon>
        <taxon>metagenomes</taxon>
        <taxon>organismal metagenomes</taxon>
    </lineage>
</organism>
<keyword evidence="2" id="KW-0472">Membrane</keyword>